<dbReference type="EMBL" id="JACGXN010000005">
    <property type="protein sequence ID" value="MBA8879758.1"/>
    <property type="molecule type" value="Genomic_DNA"/>
</dbReference>
<feature type="domain" description="HTH tetR-type" evidence="3">
    <location>
        <begin position="7"/>
        <end position="66"/>
    </location>
</feature>
<evidence type="ECO:0000256" key="1">
    <source>
        <dbReference type="ARBA" id="ARBA00023125"/>
    </source>
</evidence>
<evidence type="ECO:0000259" key="3">
    <source>
        <dbReference type="PROSITE" id="PS50977"/>
    </source>
</evidence>
<evidence type="ECO:0000313" key="4">
    <source>
        <dbReference type="EMBL" id="MBA8879758.1"/>
    </source>
</evidence>
<accession>A0A839ENC4</accession>
<dbReference type="AlphaFoldDB" id="A0A839ENC4"/>
<gene>
    <name evidence="4" type="ORF">FHW16_003477</name>
</gene>
<reference evidence="4 5" key="1">
    <citation type="submission" date="2020-07" db="EMBL/GenBank/DDBJ databases">
        <title>Genomic Encyclopedia of Type Strains, Phase IV (KMG-V): Genome sequencing to study the core and pangenomes of soil and plant-associated prokaryotes.</title>
        <authorList>
            <person name="Whitman W."/>
        </authorList>
    </citation>
    <scope>NUCLEOTIDE SEQUENCE [LARGE SCALE GENOMIC DNA]</scope>
    <source>
        <strain evidence="4 5">AN3</strain>
    </source>
</reference>
<organism evidence="4 5">
    <name type="scientific">Phyllobacterium myrsinacearum</name>
    <dbReference type="NCBI Taxonomy" id="28101"/>
    <lineage>
        <taxon>Bacteria</taxon>
        <taxon>Pseudomonadati</taxon>
        <taxon>Pseudomonadota</taxon>
        <taxon>Alphaproteobacteria</taxon>
        <taxon>Hyphomicrobiales</taxon>
        <taxon>Phyllobacteriaceae</taxon>
        <taxon>Phyllobacterium</taxon>
    </lineage>
</organism>
<dbReference type="PRINTS" id="PR00455">
    <property type="entry name" value="HTHTETR"/>
</dbReference>
<dbReference type="InterPro" id="IPR001647">
    <property type="entry name" value="HTH_TetR"/>
</dbReference>
<dbReference type="SUPFAM" id="SSF46689">
    <property type="entry name" value="Homeodomain-like"/>
    <property type="match status" value="1"/>
</dbReference>
<proteinExistence type="predicted"/>
<comment type="caution">
    <text evidence="4">The sequence shown here is derived from an EMBL/GenBank/DDBJ whole genome shotgun (WGS) entry which is preliminary data.</text>
</comment>
<keyword evidence="5" id="KW-1185">Reference proteome</keyword>
<name>A0A839ENC4_9HYPH</name>
<dbReference type="InterPro" id="IPR050109">
    <property type="entry name" value="HTH-type_TetR-like_transc_reg"/>
</dbReference>
<protein>
    <submittedName>
        <fullName evidence="4">AcrR family transcriptional regulator</fullName>
    </submittedName>
</protein>
<evidence type="ECO:0000313" key="5">
    <source>
        <dbReference type="Proteomes" id="UP000549052"/>
    </source>
</evidence>
<dbReference type="Gene3D" id="1.10.357.10">
    <property type="entry name" value="Tetracycline Repressor, domain 2"/>
    <property type="match status" value="1"/>
</dbReference>
<dbReference type="InterPro" id="IPR009057">
    <property type="entry name" value="Homeodomain-like_sf"/>
</dbReference>
<dbReference type="GO" id="GO:0003677">
    <property type="term" value="F:DNA binding"/>
    <property type="evidence" value="ECO:0007669"/>
    <property type="project" value="UniProtKB-UniRule"/>
</dbReference>
<evidence type="ECO:0000256" key="2">
    <source>
        <dbReference type="PROSITE-ProRule" id="PRU00335"/>
    </source>
</evidence>
<sequence>MARPLSEDKRNAILAAATEIIAVVGTGASTAKIARNAGVAEGSLFTYFANKDELLNQLYLDIKSDLHAAIVAGYPGGAGLKVRCEHLWNHSLDWAAANPAKRKTMRQLGISNRVTEQSKKAGAEAFRDIAAMMEEGFTTGVLRSQPTGFIGGIMESLSEMTLDFIARDGKNASAYKKSGFDAFWGAIAAQ</sequence>
<feature type="DNA-binding region" description="H-T-H motif" evidence="2">
    <location>
        <begin position="29"/>
        <end position="48"/>
    </location>
</feature>
<dbReference type="PROSITE" id="PS50977">
    <property type="entry name" value="HTH_TETR_2"/>
    <property type="match status" value="1"/>
</dbReference>
<dbReference type="PANTHER" id="PTHR30055:SF222">
    <property type="entry name" value="REGULATORY PROTEIN"/>
    <property type="match status" value="1"/>
</dbReference>
<keyword evidence="1 2" id="KW-0238">DNA-binding</keyword>
<dbReference type="Pfam" id="PF00440">
    <property type="entry name" value="TetR_N"/>
    <property type="match status" value="1"/>
</dbReference>
<dbReference type="Proteomes" id="UP000549052">
    <property type="component" value="Unassembled WGS sequence"/>
</dbReference>
<dbReference type="PANTHER" id="PTHR30055">
    <property type="entry name" value="HTH-TYPE TRANSCRIPTIONAL REGULATOR RUTR"/>
    <property type="match status" value="1"/>
</dbReference>
<dbReference type="RefSeq" id="WP_182550400.1">
    <property type="nucleotide sequence ID" value="NZ_JACGXN010000005.1"/>
</dbReference>